<comment type="cofactor">
    <cofactor evidence="1">
        <name>Mn(2+)</name>
        <dbReference type="ChEBI" id="CHEBI:29035"/>
    </cofactor>
</comment>
<gene>
    <name evidence="8" type="ORF">J0A66_22540</name>
</gene>
<keyword evidence="5" id="KW-0520">NAD</keyword>
<comment type="similarity">
    <text evidence="2 6">Belongs to the malic enzymes family.</text>
</comment>
<proteinExistence type="inferred from homology"/>
<evidence type="ECO:0000313" key="9">
    <source>
        <dbReference type="Proteomes" id="UP000664654"/>
    </source>
</evidence>
<dbReference type="PRINTS" id="PR00072">
    <property type="entry name" value="MALOXRDTASE"/>
</dbReference>
<dbReference type="InterPro" id="IPR012302">
    <property type="entry name" value="Malic_NAD-bd"/>
</dbReference>
<dbReference type="Pfam" id="PF03949">
    <property type="entry name" value="Malic_M"/>
    <property type="match status" value="1"/>
</dbReference>
<dbReference type="InterPro" id="IPR012301">
    <property type="entry name" value="Malic_N_dom"/>
</dbReference>
<reference evidence="8" key="1">
    <citation type="submission" date="2021-03" db="EMBL/GenBank/DDBJ databases">
        <title>novel species isolated from a fishpond in China.</title>
        <authorList>
            <person name="Lu H."/>
            <person name="Cai Z."/>
        </authorList>
    </citation>
    <scope>NUCLEOTIDE SEQUENCE</scope>
    <source>
        <strain evidence="8">JCM 30855</strain>
    </source>
</reference>
<dbReference type="GO" id="GO:0016616">
    <property type="term" value="F:oxidoreductase activity, acting on the CH-OH group of donors, NAD or NADP as acceptor"/>
    <property type="evidence" value="ECO:0007669"/>
    <property type="project" value="InterPro"/>
</dbReference>
<dbReference type="Pfam" id="PF00390">
    <property type="entry name" value="malic"/>
    <property type="match status" value="1"/>
</dbReference>
<dbReference type="AlphaFoldDB" id="A0A939IU17"/>
<dbReference type="InterPro" id="IPR037062">
    <property type="entry name" value="Malic_N_dom_sf"/>
</dbReference>
<dbReference type="Gene3D" id="3.40.50.720">
    <property type="entry name" value="NAD(P)-binding Rossmann-like Domain"/>
    <property type="match status" value="1"/>
</dbReference>
<dbReference type="PROSITE" id="PS00331">
    <property type="entry name" value="MALIC_ENZYMES"/>
    <property type="match status" value="1"/>
</dbReference>
<keyword evidence="3 6" id="KW-0479">Metal-binding</keyword>
<evidence type="ECO:0000256" key="5">
    <source>
        <dbReference type="ARBA" id="ARBA00023027"/>
    </source>
</evidence>
<dbReference type="Proteomes" id="UP000664654">
    <property type="component" value="Unassembled WGS sequence"/>
</dbReference>
<dbReference type="GO" id="GO:0046872">
    <property type="term" value="F:metal ion binding"/>
    <property type="evidence" value="ECO:0007669"/>
    <property type="project" value="UniProtKB-KW"/>
</dbReference>
<dbReference type="GO" id="GO:0006108">
    <property type="term" value="P:malate metabolic process"/>
    <property type="evidence" value="ECO:0007669"/>
    <property type="project" value="TreeGrafter"/>
</dbReference>
<dbReference type="InterPro" id="IPR015884">
    <property type="entry name" value="Malic_enzyme_CS"/>
</dbReference>
<dbReference type="PANTHER" id="PTHR23406">
    <property type="entry name" value="MALIC ENZYME-RELATED"/>
    <property type="match status" value="1"/>
</dbReference>
<protein>
    <submittedName>
        <fullName evidence="8">NAD-dependent malic enzyme</fullName>
        <ecNumber evidence="8">1.1.1.38</ecNumber>
    </submittedName>
</protein>
<dbReference type="InterPro" id="IPR001891">
    <property type="entry name" value="Malic_OxRdtase"/>
</dbReference>
<feature type="non-terminal residue" evidence="8">
    <location>
        <position position="104"/>
    </location>
</feature>
<feature type="domain" description="Malic enzyme N-terminal" evidence="7">
    <location>
        <begin position="1"/>
        <end position="62"/>
    </location>
</feature>
<organism evidence="8 9">
    <name type="scientific">Bowmanella dokdonensis</name>
    <dbReference type="NCBI Taxonomy" id="751969"/>
    <lineage>
        <taxon>Bacteria</taxon>
        <taxon>Pseudomonadati</taxon>
        <taxon>Pseudomonadota</taxon>
        <taxon>Gammaproteobacteria</taxon>
        <taxon>Alteromonadales</taxon>
        <taxon>Alteromonadaceae</taxon>
        <taxon>Bowmanella</taxon>
    </lineage>
</organism>
<dbReference type="EMBL" id="JAFKCV010000272">
    <property type="protein sequence ID" value="MBN7828016.1"/>
    <property type="molecule type" value="Genomic_DNA"/>
</dbReference>
<dbReference type="SUPFAM" id="SSF51735">
    <property type="entry name" value="NAD(P)-binding Rossmann-fold domains"/>
    <property type="match status" value="1"/>
</dbReference>
<keyword evidence="9" id="KW-1185">Reference proteome</keyword>
<dbReference type="EC" id="1.1.1.38" evidence="8"/>
<dbReference type="SUPFAM" id="SSF53223">
    <property type="entry name" value="Aminoacid dehydrogenase-like, N-terminal domain"/>
    <property type="match status" value="1"/>
</dbReference>
<comment type="caution">
    <text evidence="8">The sequence shown here is derived from an EMBL/GenBank/DDBJ whole genome shotgun (WGS) entry which is preliminary data.</text>
</comment>
<sequence>NNEKLLADPMYMGARHKRISQEEYDAFMEDFIRAVKRRWPDAMIQFEDFAQQNAMPLLNRYRNEVCCFNDDIQGTAAVTVGTLLAACRTNGAKLSEQKVVFVGA</sequence>
<evidence type="ECO:0000256" key="3">
    <source>
        <dbReference type="ARBA" id="ARBA00022723"/>
    </source>
</evidence>
<dbReference type="InterPro" id="IPR046346">
    <property type="entry name" value="Aminoacid_DH-like_N_sf"/>
</dbReference>
<dbReference type="GO" id="GO:0004470">
    <property type="term" value="F:malic enzyme activity"/>
    <property type="evidence" value="ECO:0007669"/>
    <property type="project" value="InterPro"/>
</dbReference>
<evidence type="ECO:0000256" key="4">
    <source>
        <dbReference type="ARBA" id="ARBA00023002"/>
    </source>
</evidence>
<evidence type="ECO:0000313" key="8">
    <source>
        <dbReference type="EMBL" id="MBN7828016.1"/>
    </source>
</evidence>
<name>A0A939IU17_9ALTE</name>
<dbReference type="SMART" id="SM01274">
    <property type="entry name" value="malic"/>
    <property type="match status" value="1"/>
</dbReference>
<dbReference type="GO" id="GO:0051287">
    <property type="term" value="F:NAD binding"/>
    <property type="evidence" value="ECO:0007669"/>
    <property type="project" value="InterPro"/>
</dbReference>
<evidence type="ECO:0000256" key="1">
    <source>
        <dbReference type="ARBA" id="ARBA00001936"/>
    </source>
</evidence>
<evidence type="ECO:0000256" key="6">
    <source>
        <dbReference type="RuleBase" id="RU003427"/>
    </source>
</evidence>
<evidence type="ECO:0000256" key="2">
    <source>
        <dbReference type="ARBA" id="ARBA00008785"/>
    </source>
</evidence>
<dbReference type="PANTHER" id="PTHR23406:SF34">
    <property type="entry name" value="NAD-DEPENDENT MALIC ENZYME, MITOCHONDRIAL"/>
    <property type="match status" value="1"/>
</dbReference>
<evidence type="ECO:0000259" key="7">
    <source>
        <dbReference type="SMART" id="SM01274"/>
    </source>
</evidence>
<dbReference type="InterPro" id="IPR036291">
    <property type="entry name" value="NAD(P)-bd_dom_sf"/>
</dbReference>
<dbReference type="Gene3D" id="3.40.50.10380">
    <property type="entry name" value="Malic enzyme, N-terminal domain"/>
    <property type="match status" value="1"/>
</dbReference>
<feature type="non-terminal residue" evidence="8">
    <location>
        <position position="1"/>
    </location>
</feature>
<dbReference type="GO" id="GO:0005829">
    <property type="term" value="C:cytosol"/>
    <property type="evidence" value="ECO:0007669"/>
    <property type="project" value="TreeGrafter"/>
</dbReference>
<accession>A0A939IU17</accession>
<keyword evidence="4 8" id="KW-0560">Oxidoreductase</keyword>
<dbReference type="RefSeq" id="WP_277603625.1">
    <property type="nucleotide sequence ID" value="NZ_JAFKCV010000272.1"/>
</dbReference>